<organism evidence="3 4">
    <name type="scientific">Desulfobacter hydrogenophilus</name>
    <dbReference type="NCBI Taxonomy" id="2291"/>
    <lineage>
        <taxon>Bacteria</taxon>
        <taxon>Pseudomonadati</taxon>
        <taxon>Thermodesulfobacteriota</taxon>
        <taxon>Desulfobacteria</taxon>
        <taxon>Desulfobacterales</taxon>
        <taxon>Desulfobacteraceae</taxon>
        <taxon>Desulfobacter</taxon>
    </lineage>
</organism>
<name>A0A328FGB5_9BACT</name>
<accession>A0A328FGB5</accession>
<proteinExistence type="predicted"/>
<evidence type="ECO:0000313" key="3">
    <source>
        <dbReference type="EMBL" id="RAM03449.1"/>
    </source>
</evidence>
<dbReference type="RefSeq" id="WP_111953473.1">
    <property type="nucleotide sequence ID" value="NZ_CP036313.1"/>
</dbReference>
<evidence type="ECO:0000313" key="2">
    <source>
        <dbReference type="EMBL" id="QBH12225.1"/>
    </source>
</evidence>
<reference evidence="3 4" key="1">
    <citation type="submission" date="2018-06" db="EMBL/GenBank/DDBJ databases">
        <title>Complete Genome Sequence of Desulfobacter hydrogenophilus (DSM3380).</title>
        <authorList>
            <person name="Marietou A."/>
            <person name="Schreiber L."/>
            <person name="Marshall I."/>
            <person name="Jorgensen B."/>
        </authorList>
    </citation>
    <scope>NUCLEOTIDE SEQUENCE [LARGE SCALE GENOMIC DNA]</scope>
    <source>
        <strain evidence="3 4">DSM 3380</strain>
    </source>
</reference>
<keyword evidence="5" id="KW-1185">Reference proteome</keyword>
<dbReference type="Proteomes" id="UP000248798">
    <property type="component" value="Unassembled WGS sequence"/>
</dbReference>
<dbReference type="AlphaFoldDB" id="A0A328FGB5"/>
<evidence type="ECO:0000313" key="4">
    <source>
        <dbReference type="Proteomes" id="UP000248798"/>
    </source>
</evidence>
<evidence type="ECO:0000313" key="5">
    <source>
        <dbReference type="Proteomes" id="UP000293902"/>
    </source>
</evidence>
<feature type="chain" id="PRO_5030062983" description="PE-PGRS family protein" evidence="1">
    <location>
        <begin position="25"/>
        <end position="316"/>
    </location>
</feature>
<keyword evidence="1" id="KW-0732">Signal</keyword>
<dbReference type="SUPFAM" id="SSF50956">
    <property type="entry name" value="Thermostable phytase (3-phytase)"/>
    <property type="match status" value="1"/>
</dbReference>
<dbReference type="EMBL" id="QLNI01000004">
    <property type="protein sequence ID" value="RAM03449.1"/>
    <property type="molecule type" value="Genomic_DNA"/>
</dbReference>
<reference evidence="2 5" key="2">
    <citation type="submission" date="2019-02" db="EMBL/GenBank/DDBJ databases">
        <title>Complete genome sequence of Desulfobacter hydrogenophilus AcRS1.</title>
        <authorList>
            <person name="Marietou A."/>
            <person name="Lund M.B."/>
            <person name="Marshall I.P.G."/>
            <person name="Schreiber L."/>
            <person name="Jorgensen B."/>
        </authorList>
    </citation>
    <scope>NUCLEOTIDE SEQUENCE [LARGE SCALE GENOMIC DNA]</scope>
    <source>
        <strain evidence="2 5">AcRS1</strain>
    </source>
</reference>
<evidence type="ECO:0000256" key="1">
    <source>
        <dbReference type="SAM" id="SignalP"/>
    </source>
</evidence>
<feature type="signal peptide" evidence="1">
    <location>
        <begin position="1"/>
        <end position="24"/>
    </location>
</feature>
<sequence length="316" mass="35337">MKHLFIPALAASVAVLLFWGTCPADTPRQPAPVAYKDAVRCGRITSPELTEVSGLAVSRKTPGLLWALNDSRNPPEIYGISTKGTLLKTYKVDGATNWDWEDLADFRYRGEDFLVIADVGDNWSARPFNTLYCVKEPTPDNQSNGVLQLEWEMTFRYEHGPLDCEAVAVDATNQKIYLLSKRSTEPVLYELPLEMPCKKSMYTARAVAKIRDIPGPTPADQKQAYGKYRSRPTAMDISADGNTLYILTYKHAYVYSRTPDQTWDLVFSKSPLQITLPHPSKTMVQREALGLDQTSGNIFITSEKALAPIYVVEPAH</sequence>
<evidence type="ECO:0008006" key="6">
    <source>
        <dbReference type="Google" id="ProtNLM"/>
    </source>
</evidence>
<gene>
    <name evidence="3" type="ORF">DO021_02720</name>
    <name evidence="2" type="ORF">EYB58_04390</name>
</gene>
<dbReference type="OrthoDB" id="9801244at2"/>
<dbReference type="Proteomes" id="UP000293902">
    <property type="component" value="Chromosome"/>
</dbReference>
<protein>
    <recommendedName>
        <fullName evidence="6">PE-PGRS family protein</fullName>
    </recommendedName>
</protein>
<dbReference type="EMBL" id="CP036313">
    <property type="protein sequence ID" value="QBH12225.1"/>
    <property type="molecule type" value="Genomic_DNA"/>
</dbReference>